<reference evidence="2" key="1">
    <citation type="submission" date="2017-06" db="EMBL/GenBank/DDBJ databases">
        <title>Genome analysis of Fimbriiglobus ruber SP5, the first member of the order Planctomycetales with confirmed chitinolytic capability.</title>
        <authorList>
            <person name="Ravin N.V."/>
            <person name="Rakitin A.L."/>
            <person name="Ivanova A.A."/>
            <person name="Beletsky A.V."/>
            <person name="Kulichevskaya I.S."/>
            <person name="Mardanov A.V."/>
            <person name="Dedysh S.N."/>
        </authorList>
    </citation>
    <scope>NUCLEOTIDE SEQUENCE [LARGE SCALE GENOMIC DNA]</scope>
    <source>
        <strain evidence="2">SP5</strain>
    </source>
</reference>
<accession>A0A225DQT4</accession>
<dbReference type="Proteomes" id="UP000214646">
    <property type="component" value="Unassembled WGS sequence"/>
</dbReference>
<dbReference type="EMBL" id="NIDE01000005">
    <property type="protein sequence ID" value="OWK41984.1"/>
    <property type="molecule type" value="Genomic_DNA"/>
</dbReference>
<gene>
    <name evidence="1" type="ORF">FRUB_04062</name>
</gene>
<evidence type="ECO:0000313" key="2">
    <source>
        <dbReference type="Proteomes" id="UP000214646"/>
    </source>
</evidence>
<dbReference type="RefSeq" id="WP_088255195.1">
    <property type="nucleotide sequence ID" value="NZ_NIDE01000005.1"/>
</dbReference>
<name>A0A225DQT4_9BACT</name>
<organism evidence="1 2">
    <name type="scientific">Fimbriiglobus ruber</name>
    <dbReference type="NCBI Taxonomy" id="1908690"/>
    <lineage>
        <taxon>Bacteria</taxon>
        <taxon>Pseudomonadati</taxon>
        <taxon>Planctomycetota</taxon>
        <taxon>Planctomycetia</taxon>
        <taxon>Gemmatales</taxon>
        <taxon>Gemmataceae</taxon>
        <taxon>Fimbriiglobus</taxon>
    </lineage>
</organism>
<comment type="caution">
    <text evidence="1">The sequence shown here is derived from an EMBL/GenBank/DDBJ whole genome shotgun (WGS) entry which is preliminary data.</text>
</comment>
<keyword evidence="2" id="KW-1185">Reference proteome</keyword>
<dbReference type="AlphaFoldDB" id="A0A225DQT4"/>
<protein>
    <submittedName>
        <fullName evidence="1">Uncharacterized protein</fullName>
    </submittedName>
</protein>
<sequence>MTDSNLKSSDHVPQDPAVENALLRGALWLATKSLKRYHDAKHTKLEAEIDGSPRFQVIVTEEARQKAADAITRAEGMLQGKGHGR</sequence>
<proteinExistence type="predicted"/>
<evidence type="ECO:0000313" key="1">
    <source>
        <dbReference type="EMBL" id="OWK41984.1"/>
    </source>
</evidence>
<dbReference type="OrthoDB" id="299196at2"/>